<dbReference type="Proteomes" id="UP001604277">
    <property type="component" value="Unassembled WGS sequence"/>
</dbReference>
<evidence type="ECO:0000256" key="4">
    <source>
        <dbReference type="ARBA" id="ARBA00022989"/>
    </source>
</evidence>
<reference evidence="8" key="1">
    <citation type="submission" date="2024-07" db="EMBL/GenBank/DDBJ databases">
        <title>Two chromosome-level genome assemblies of Korean endemic species Abeliophyllum distichum and Forsythia ovata (Oleaceae).</title>
        <authorList>
            <person name="Jang H."/>
        </authorList>
    </citation>
    <scope>NUCLEOTIDE SEQUENCE [LARGE SCALE GENOMIC DNA]</scope>
</reference>
<evidence type="ECO:0000313" key="8">
    <source>
        <dbReference type="Proteomes" id="UP001604277"/>
    </source>
</evidence>
<comment type="similarity">
    <text evidence="2">Belongs to the tetraspanin (TM4SF) family.</text>
</comment>
<organism evidence="7 8">
    <name type="scientific">Forsythia ovata</name>
    <dbReference type="NCBI Taxonomy" id="205694"/>
    <lineage>
        <taxon>Eukaryota</taxon>
        <taxon>Viridiplantae</taxon>
        <taxon>Streptophyta</taxon>
        <taxon>Embryophyta</taxon>
        <taxon>Tracheophyta</taxon>
        <taxon>Spermatophyta</taxon>
        <taxon>Magnoliopsida</taxon>
        <taxon>eudicotyledons</taxon>
        <taxon>Gunneridae</taxon>
        <taxon>Pentapetalae</taxon>
        <taxon>asterids</taxon>
        <taxon>lamiids</taxon>
        <taxon>Lamiales</taxon>
        <taxon>Oleaceae</taxon>
        <taxon>Forsythieae</taxon>
        <taxon>Forsythia</taxon>
    </lineage>
</organism>
<proteinExistence type="inferred from homology"/>
<evidence type="ECO:0000256" key="2">
    <source>
        <dbReference type="ARBA" id="ARBA00006840"/>
    </source>
</evidence>
<evidence type="ECO:0000256" key="6">
    <source>
        <dbReference type="SAM" id="Phobius"/>
    </source>
</evidence>
<keyword evidence="5 6" id="KW-0472">Membrane</keyword>
<evidence type="ECO:0000256" key="1">
    <source>
        <dbReference type="ARBA" id="ARBA00004141"/>
    </source>
</evidence>
<dbReference type="InterPro" id="IPR018499">
    <property type="entry name" value="Tetraspanin/Peripherin"/>
</dbReference>
<keyword evidence="3 6" id="KW-0812">Transmembrane</keyword>
<sequence>MLATAVIGLLGLCFQSKAIESIYLWVLLISTILVIIFTAFVFAVLPKDTANGTWQKSQNGYWLNQFSPSLQKALVNSRDWFIIESCLFDLHICNLQLQHQSNYHRYLQLGCCRPPNRCGLVQNGTYWVVPKSGLASQDEECVNWRDAWNGECFDCDSCKAGYLAEYQQHWQTEKVLHMATVVFLVIASVFACLAFRDDHETRDAYKMSYPNYRQASTVHPRYLSSV</sequence>
<name>A0ABD1UD54_9LAMI</name>
<feature type="transmembrane region" description="Helical" evidence="6">
    <location>
        <begin position="28"/>
        <end position="46"/>
    </location>
</feature>
<dbReference type="PANTHER" id="PTHR32191">
    <property type="entry name" value="TETRASPANIN-8-RELATED"/>
    <property type="match status" value="1"/>
</dbReference>
<comment type="subcellular location">
    <subcellularLocation>
        <location evidence="1">Membrane</location>
        <topology evidence="1">Multi-pass membrane protein</topology>
    </subcellularLocation>
</comment>
<gene>
    <name evidence="7" type="ORF">Fot_26877</name>
</gene>
<dbReference type="EMBL" id="JBFOLJ010000007">
    <property type="protein sequence ID" value="KAL2522954.1"/>
    <property type="molecule type" value="Genomic_DNA"/>
</dbReference>
<keyword evidence="4 6" id="KW-1133">Transmembrane helix</keyword>
<feature type="transmembrane region" description="Helical" evidence="6">
    <location>
        <begin position="175"/>
        <end position="196"/>
    </location>
</feature>
<protein>
    <submittedName>
        <fullName evidence="7">Tetraspanin-8</fullName>
    </submittedName>
</protein>
<evidence type="ECO:0000256" key="3">
    <source>
        <dbReference type="ARBA" id="ARBA00022692"/>
    </source>
</evidence>
<dbReference type="Pfam" id="PF00335">
    <property type="entry name" value="Tetraspanin"/>
    <property type="match status" value="1"/>
</dbReference>
<dbReference type="InterPro" id="IPR044991">
    <property type="entry name" value="TET_plant"/>
</dbReference>
<keyword evidence="8" id="KW-1185">Reference proteome</keyword>
<evidence type="ECO:0000256" key="5">
    <source>
        <dbReference type="ARBA" id="ARBA00023136"/>
    </source>
</evidence>
<evidence type="ECO:0000313" key="7">
    <source>
        <dbReference type="EMBL" id="KAL2522954.1"/>
    </source>
</evidence>
<comment type="caution">
    <text evidence="7">The sequence shown here is derived from an EMBL/GenBank/DDBJ whole genome shotgun (WGS) entry which is preliminary data.</text>
</comment>
<dbReference type="AlphaFoldDB" id="A0ABD1UD54"/>
<accession>A0ABD1UD54</accession>
<dbReference type="GO" id="GO:0016020">
    <property type="term" value="C:membrane"/>
    <property type="evidence" value="ECO:0007669"/>
    <property type="project" value="UniProtKB-SubCell"/>
</dbReference>